<dbReference type="GO" id="GO:0006457">
    <property type="term" value="P:protein folding"/>
    <property type="evidence" value="ECO:0007669"/>
    <property type="project" value="InterPro"/>
</dbReference>
<keyword evidence="5 10" id="KW-0346">Stress response</keyword>
<gene>
    <name evidence="10 13" type="primary">grpE</name>
    <name evidence="13" type="ORF">NCTC13102_00369</name>
</gene>
<evidence type="ECO:0000313" key="13">
    <source>
        <dbReference type="EMBL" id="SQB97819.1"/>
    </source>
</evidence>
<evidence type="ECO:0000256" key="5">
    <source>
        <dbReference type="ARBA" id="ARBA00023016"/>
    </source>
</evidence>
<dbReference type="PANTHER" id="PTHR21237">
    <property type="entry name" value="GRPE PROTEIN"/>
    <property type="match status" value="1"/>
</dbReference>
<evidence type="ECO:0000256" key="3">
    <source>
        <dbReference type="ARBA" id="ARBA00011738"/>
    </source>
</evidence>
<evidence type="ECO:0000256" key="11">
    <source>
        <dbReference type="RuleBase" id="RU004478"/>
    </source>
</evidence>
<dbReference type="InterPro" id="IPR000740">
    <property type="entry name" value="GrpE"/>
</dbReference>
<comment type="subcellular location">
    <subcellularLocation>
        <location evidence="1 10">Cytoplasm</location>
    </subcellularLocation>
</comment>
<feature type="compositionally biased region" description="Basic and acidic residues" evidence="12">
    <location>
        <begin position="23"/>
        <end position="33"/>
    </location>
</feature>
<dbReference type="GO" id="GO:0051087">
    <property type="term" value="F:protein-folding chaperone binding"/>
    <property type="evidence" value="ECO:0007669"/>
    <property type="project" value="InterPro"/>
</dbReference>
<accession>A0A2X3DE76</accession>
<sequence length="169" mass="19253">MEEEKNAESNTKSQDTQEQTSPHTDDESIKQAFKELEDKYMRVHADFENTKKRLERDKNQALEYAYEKIAKDLLPVLDALESAKEAAKDNPAILEGISHIKENLLKVLSKHGIEEVDASGEFDPNSHECIMQVANPEVQNGHIAQIMQKGYRYKERTLRPAMVAVAKND</sequence>
<protein>
    <recommendedName>
        <fullName evidence="8 10">Protein GrpE</fullName>
    </recommendedName>
    <alternativeName>
        <fullName evidence="9 10">HSP-70 cofactor</fullName>
    </alternativeName>
</protein>
<evidence type="ECO:0000256" key="6">
    <source>
        <dbReference type="ARBA" id="ARBA00023186"/>
    </source>
</evidence>
<evidence type="ECO:0000256" key="7">
    <source>
        <dbReference type="ARBA" id="ARBA00053401"/>
    </source>
</evidence>
<dbReference type="SUPFAM" id="SSF51064">
    <property type="entry name" value="Head domain of nucleotide exchange factor GrpE"/>
    <property type="match status" value="1"/>
</dbReference>
<dbReference type="GO" id="GO:0000774">
    <property type="term" value="F:adenyl-nucleotide exchange factor activity"/>
    <property type="evidence" value="ECO:0007669"/>
    <property type="project" value="InterPro"/>
</dbReference>
<comment type="subunit">
    <text evidence="3 10">Homodimer.</text>
</comment>
<dbReference type="AlphaFoldDB" id="A0A2X3DE76"/>
<evidence type="ECO:0000256" key="2">
    <source>
        <dbReference type="ARBA" id="ARBA00009054"/>
    </source>
</evidence>
<dbReference type="Pfam" id="PF01025">
    <property type="entry name" value="GrpE"/>
    <property type="match status" value="1"/>
</dbReference>
<comment type="function">
    <text evidence="7 10">Participates actively in the response to hyperosmotic and heat shock by preventing the aggregation of stress-denatured proteins, in association with DnaK and GrpE. It is the nucleotide exchange factor for DnaK and may function as a thermosensor. Unfolded proteins bind initially to DnaJ; upon interaction with the DnaJ-bound protein, DnaK hydrolyzes its bound ATP, resulting in the formation of a stable complex. GrpE releases ADP from DnaK; ATP binding to DnaK triggers the release of the substrate protein, thus completing the reaction cycle. Several rounds of ATP-dependent interactions between DnaJ, DnaK and GrpE are required for fully efficient folding.</text>
</comment>
<feature type="compositionally biased region" description="Polar residues" evidence="12">
    <location>
        <begin position="8"/>
        <end position="22"/>
    </location>
</feature>
<dbReference type="EMBL" id="UAWL01000006">
    <property type="protein sequence ID" value="SQB97819.1"/>
    <property type="molecule type" value="Genomic_DNA"/>
</dbReference>
<dbReference type="HAMAP" id="MF_01151">
    <property type="entry name" value="GrpE"/>
    <property type="match status" value="1"/>
</dbReference>
<keyword evidence="6 10" id="KW-0143">Chaperone</keyword>
<dbReference type="RefSeq" id="WP_023946794.1">
    <property type="nucleotide sequence ID" value="NZ_JAERIV010000001.1"/>
</dbReference>
<feature type="region of interest" description="Disordered" evidence="12">
    <location>
        <begin position="1"/>
        <end position="33"/>
    </location>
</feature>
<evidence type="ECO:0000256" key="1">
    <source>
        <dbReference type="ARBA" id="ARBA00004496"/>
    </source>
</evidence>
<organism evidence="13 14">
    <name type="scientific">Helicobacter fennelliae</name>
    <dbReference type="NCBI Taxonomy" id="215"/>
    <lineage>
        <taxon>Bacteria</taxon>
        <taxon>Pseudomonadati</taxon>
        <taxon>Campylobacterota</taxon>
        <taxon>Epsilonproteobacteria</taxon>
        <taxon>Campylobacterales</taxon>
        <taxon>Helicobacteraceae</taxon>
        <taxon>Helicobacter</taxon>
    </lineage>
</organism>
<evidence type="ECO:0000256" key="8">
    <source>
        <dbReference type="ARBA" id="ARBA00072274"/>
    </source>
</evidence>
<comment type="similarity">
    <text evidence="2 10 11">Belongs to the GrpE family.</text>
</comment>
<evidence type="ECO:0000256" key="10">
    <source>
        <dbReference type="HAMAP-Rule" id="MF_01151"/>
    </source>
</evidence>
<dbReference type="InterPro" id="IPR013805">
    <property type="entry name" value="GrpE_CC"/>
</dbReference>
<dbReference type="Gene3D" id="2.30.22.10">
    <property type="entry name" value="Head domain of nucleotide exchange factor GrpE"/>
    <property type="match status" value="1"/>
</dbReference>
<dbReference type="GO" id="GO:0051082">
    <property type="term" value="F:unfolded protein binding"/>
    <property type="evidence" value="ECO:0007669"/>
    <property type="project" value="TreeGrafter"/>
</dbReference>
<keyword evidence="4 10" id="KW-0963">Cytoplasm</keyword>
<dbReference type="GO" id="GO:0042803">
    <property type="term" value="F:protein homodimerization activity"/>
    <property type="evidence" value="ECO:0007669"/>
    <property type="project" value="InterPro"/>
</dbReference>
<dbReference type="PANTHER" id="PTHR21237:SF23">
    <property type="entry name" value="GRPE PROTEIN HOMOLOG, MITOCHONDRIAL"/>
    <property type="match status" value="1"/>
</dbReference>
<dbReference type="Proteomes" id="UP000250166">
    <property type="component" value="Unassembled WGS sequence"/>
</dbReference>
<dbReference type="NCBIfam" id="NF010747">
    <property type="entry name" value="PRK14149.1"/>
    <property type="match status" value="1"/>
</dbReference>
<dbReference type="GO" id="GO:0005829">
    <property type="term" value="C:cytosol"/>
    <property type="evidence" value="ECO:0007669"/>
    <property type="project" value="TreeGrafter"/>
</dbReference>
<dbReference type="Gene3D" id="3.90.20.20">
    <property type="match status" value="1"/>
</dbReference>
<dbReference type="FunFam" id="2.30.22.10:FF:000001">
    <property type="entry name" value="Protein GrpE"/>
    <property type="match status" value="1"/>
</dbReference>
<dbReference type="CDD" id="cd00446">
    <property type="entry name" value="GrpE"/>
    <property type="match status" value="1"/>
</dbReference>
<name>A0A2X3DE76_9HELI</name>
<reference evidence="13 14" key="1">
    <citation type="submission" date="2018-06" db="EMBL/GenBank/DDBJ databases">
        <authorList>
            <consortium name="Pathogen Informatics"/>
            <person name="Doyle S."/>
        </authorList>
    </citation>
    <scope>NUCLEOTIDE SEQUENCE [LARGE SCALE GENOMIC DNA]</scope>
    <source>
        <strain evidence="13 14">NCTC13102</strain>
    </source>
</reference>
<evidence type="ECO:0000313" key="14">
    <source>
        <dbReference type="Proteomes" id="UP000250166"/>
    </source>
</evidence>
<evidence type="ECO:0000256" key="9">
    <source>
        <dbReference type="ARBA" id="ARBA00076414"/>
    </source>
</evidence>
<dbReference type="SUPFAM" id="SSF58014">
    <property type="entry name" value="Coiled-coil domain of nucleotide exchange factor GrpE"/>
    <property type="match status" value="1"/>
</dbReference>
<dbReference type="PRINTS" id="PR00773">
    <property type="entry name" value="GRPEPROTEIN"/>
</dbReference>
<evidence type="ECO:0000256" key="4">
    <source>
        <dbReference type="ARBA" id="ARBA00022490"/>
    </source>
</evidence>
<evidence type="ECO:0000256" key="12">
    <source>
        <dbReference type="SAM" id="MobiDB-lite"/>
    </source>
</evidence>
<proteinExistence type="inferred from homology"/>
<dbReference type="InterPro" id="IPR009012">
    <property type="entry name" value="GrpE_head"/>
</dbReference>
<dbReference type="NCBIfam" id="NF010738">
    <property type="entry name" value="PRK14140.1"/>
    <property type="match status" value="1"/>
</dbReference>